<proteinExistence type="predicted"/>
<feature type="region of interest" description="Disordered" evidence="1">
    <location>
        <begin position="114"/>
        <end position="133"/>
    </location>
</feature>
<dbReference type="GO" id="GO:0003677">
    <property type="term" value="F:DNA binding"/>
    <property type="evidence" value="ECO:0007669"/>
    <property type="project" value="InterPro"/>
</dbReference>
<evidence type="ECO:0000256" key="1">
    <source>
        <dbReference type="SAM" id="MobiDB-lite"/>
    </source>
</evidence>
<comment type="caution">
    <text evidence="3">The sequence shown here is derived from an EMBL/GenBank/DDBJ whole genome shotgun (WGS) entry which is preliminary data.</text>
</comment>
<evidence type="ECO:0000313" key="3">
    <source>
        <dbReference type="EMBL" id="GMF65418.1"/>
    </source>
</evidence>
<feature type="domain" description="HTH psq-type" evidence="2">
    <location>
        <begin position="72"/>
        <end position="113"/>
    </location>
</feature>
<dbReference type="AlphaFoldDB" id="A0A9W6YIF3"/>
<keyword evidence="4" id="KW-1185">Reference proteome</keyword>
<accession>A0A9W6YIF3</accession>
<name>A0A9W6YIF3_9STRA</name>
<evidence type="ECO:0000259" key="2">
    <source>
        <dbReference type="Pfam" id="PF04218"/>
    </source>
</evidence>
<dbReference type="OrthoDB" id="106623at2759"/>
<organism evidence="3 4">
    <name type="scientific">Phytophthora lilii</name>
    <dbReference type="NCBI Taxonomy" id="2077276"/>
    <lineage>
        <taxon>Eukaryota</taxon>
        <taxon>Sar</taxon>
        <taxon>Stramenopiles</taxon>
        <taxon>Oomycota</taxon>
        <taxon>Peronosporomycetes</taxon>
        <taxon>Peronosporales</taxon>
        <taxon>Peronosporaceae</taxon>
        <taxon>Phytophthora</taxon>
    </lineage>
</organism>
<dbReference type="Gene3D" id="1.10.10.60">
    <property type="entry name" value="Homeodomain-like"/>
    <property type="match status" value="1"/>
</dbReference>
<dbReference type="Pfam" id="PF04218">
    <property type="entry name" value="CENP-B_N"/>
    <property type="match status" value="1"/>
</dbReference>
<sequence length="163" mass="18528">MQVREASAMPRYDFESRAPERVEIVRNPPEYQHYELKRPAIELAPTTMNRGPSSPPPNKKKQRKRANYLQHTERCCIIRRVAGGEPQAALAREFGVTRAAVCQMYKNRKEILAREDSEGEGEMEPQPPTVESRSKTVALLLTTLKDKRTSATAFYQAAARLTL</sequence>
<gene>
    <name evidence="3" type="ORF">Plil01_001808600</name>
</gene>
<dbReference type="Proteomes" id="UP001165083">
    <property type="component" value="Unassembled WGS sequence"/>
</dbReference>
<dbReference type="InterPro" id="IPR007889">
    <property type="entry name" value="HTH_Psq"/>
</dbReference>
<feature type="region of interest" description="Disordered" evidence="1">
    <location>
        <begin position="42"/>
        <end position="66"/>
    </location>
</feature>
<protein>
    <submittedName>
        <fullName evidence="3">Unnamed protein product</fullName>
    </submittedName>
</protein>
<reference evidence="3" key="1">
    <citation type="submission" date="2023-04" db="EMBL/GenBank/DDBJ databases">
        <title>Phytophthora lilii NBRC 32176.</title>
        <authorList>
            <person name="Ichikawa N."/>
            <person name="Sato H."/>
            <person name="Tonouchi N."/>
        </authorList>
    </citation>
    <scope>NUCLEOTIDE SEQUENCE</scope>
    <source>
        <strain evidence="3">NBRC 32176</strain>
    </source>
</reference>
<evidence type="ECO:0000313" key="4">
    <source>
        <dbReference type="Proteomes" id="UP001165083"/>
    </source>
</evidence>
<dbReference type="EMBL" id="BSXW01012466">
    <property type="protein sequence ID" value="GMF65418.1"/>
    <property type="molecule type" value="Genomic_DNA"/>
</dbReference>